<dbReference type="EMBL" id="JXTB01000037">
    <property type="protein sequence ID" value="PON72783.1"/>
    <property type="molecule type" value="Genomic_DNA"/>
</dbReference>
<sequence>MGFSMSSNGSDSRPTSIALTQAYCLSFLESSAEDILNVSTLMTFSILIQLTGIHSNHFGLHNHTKPNRMKYD</sequence>
<reference evidence="2" key="1">
    <citation type="submission" date="2016-06" db="EMBL/GenBank/DDBJ databases">
        <title>Parallel loss of symbiosis genes in relatives of nitrogen-fixing non-legume Parasponia.</title>
        <authorList>
            <person name="Van Velzen R."/>
            <person name="Holmer R."/>
            <person name="Bu F."/>
            <person name="Rutten L."/>
            <person name="Van Zeijl A."/>
            <person name="Liu W."/>
            <person name="Santuari L."/>
            <person name="Cao Q."/>
            <person name="Sharma T."/>
            <person name="Shen D."/>
            <person name="Roswanjaya Y."/>
            <person name="Wardhani T."/>
            <person name="Kalhor M.S."/>
            <person name="Jansen J."/>
            <person name="Van den Hoogen J."/>
            <person name="Gungor B."/>
            <person name="Hartog M."/>
            <person name="Hontelez J."/>
            <person name="Verver J."/>
            <person name="Yang W.-C."/>
            <person name="Schijlen E."/>
            <person name="Repin R."/>
            <person name="Schilthuizen M."/>
            <person name="Schranz E."/>
            <person name="Heidstra R."/>
            <person name="Miyata K."/>
            <person name="Fedorova E."/>
            <person name="Kohlen W."/>
            <person name="Bisseling T."/>
            <person name="Smit S."/>
            <person name="Geurts R."/>
        </authorList>
    </citation>
    <scope>NUCLEOTIDE SEQUENCE [LARGE SCALE GENOMIC DNA]</scope>
    <source>
        <strain evidence="2">cv. WU1-14</strain>
    </source>
</reference>
<organism evidence="1 2">
    <name type="scientific">Parasponia andersonii</name>
    <name type="common">Sponia andersonii</name>
    <dbReference type="NCBI Taxonomy" id="3476"/>
    <lineage>
        <taxon>Eukaryota</taxon>
        <taxon>Viridiplantae</taxon>
        <taxon>Streptophyta</taxon>
        <taxon>Embryophyta</taxon>
        <taxon>Tracheophyta</taxon>
        <taxon>Spermatophyta</taxon>
        <taxon>Magnoliopsida</taxon>
        <taxon>eudicotyledons</taxon>
        <taxon>Gunneridae</taxon>
        <taxon>Pentapetalae</taxon>
        <taxon>rosids</taxon>
        <taxon>fabids</taxon>
        <taxon>Rosales</taxon>
        <taxon>Cannabaceae</taxon>
        <taxon>Parasponia</taxon>
    </lineage>
</organism>
<accession>A0A2P5DHP8</accession>
<keyword evidence="2" id="KW-1185">Reference proteome</keyword>
<dbReference type="Proteomes" id="UP000237105">
    <property type="component" value="Unassembled WGS sequence"/>
</dbReference>
<name>A0A2P5DHP8_PARAD</name>
<evidence type="ECO:0000313" key="2">
    <source>
        <dbReference type="Proteomes" id="UP000237105"/>
    </source>
</evidence>
<protein>
    <submittedName>
        <fullName evidence="1">Uncharacterized protein</fullName>
    </submittedName>
</protein>
<dbReference type="AlphaFoldDB" id="A0A2P5DHP8"/>
<proteinExistence type="predicted"/>
<gene>
    <name evidence="1" type="ORF">PanWU01x14_062520</name>
</gene>
<evidence type="ECO:0000313" key="1">
    <source>
        <dbReference type="EMBL" id="PON72783.1"/>
    </source>
</evidence>
<comment type="caution">
    <text evidence="1">The sequence shown here is derived from an EMBL/GenBank/DDBJ whole genome shotgun (WGS) entry which is preliminary data.</text>
</comment>